<organism evidence="2 3">
    <name type="scientific">Cyclospora cayetanensis</name>
    <dbReference type="NCBI Taxonomy" id="88456"/>
    <lineage>
        <taxon>Eukaryota</taxon>
        <taxon>Sar</taxon>
        <taxon>Alveolata</taxon>
        <taxon>Apicomplexa</taxon>
        <taxon>Conoidasida</taxon>
        <taxon>Coccidia</taxon>
        <taxon>Eucoccidiorida</taxon>
        <taxon>Eimeriorina</taxon>
        <taxon>Eimeriidae</taxon>
        <taxon>Cyclospora</taxon>
    </lineage>
</organism>
<evidence type="ECO:0000313" key="2">
    <source>
        <dbReference type="EMBL" id="OEH77626.1"/>
    </source>
</evidence>
<evidence type="ECO:0000313" key="3">
    <source>
        <dbReference type="Proteomes" id="UP000095192"/>
    </source>
</evidence>
<accession>A0A1D3D2F1</accession>
<dbReference type="EMBL" id="JROU02001032">
    <property type="protein sequence ID" value="OEH77626.1"/>
    <property type="molecule type" value="Genomic_DNA"/>
</dbReference>
<name>A0A1D3D2F1_9EIME</name>
<evidence type="ECO:0000256" key="1">
    <source>
        <dbReference type="SAM" id="MobiDB-lite"/>
    </source>
</evidence>
<dbReference type="Proteomes" id="UP000095192">
    <property type="component" value="Unassembled WGS sequence"/>
</dbReference>
<feature type="region of interest" description="Disordered" evidence="1">
    <location>
        <begin position="157"/>
        <end position="193"/>
    </location>
</feature>
<feature type="region of interest" description="Disordered" evidence="1">
    <location>
        <begin position="1"/>
        <end position="25"/>
    </location>
</feature>
<reference evidence="2 3" key="1">
    <citation type="journal article" date="2016" name="BMC Genomics">
        <title>Comparative genomics reveals Cyclospora cayetanensis possesses coccidia-like metabolism and invasion components but unique surface antigens.</title>
        <authorList>
            <person name="Liu S."/>
            <person name="Wang L."/>
            <person name="Zheng H."/>
            <person name="Xu Z."/>
            <person name="Roellig D.M."/>
            <person name="Li N."/>
            <person name="Frace M.A."/>
            <person name="Tang K."/>
            <person name="Arrowood M.J."/>
            <person name="Moss D.M."/>
            <person name="Zhang L."/>
            <person name="Feng Y."/>
            <person name="Xiao L."/>
        </authorList>
    </citation>
    <scope>NUCLEOTIDE SEQUENCE [LARGE SCALE GENOMIC DNA]</scope>
    <source>
        <strain evidence="2 3">CHN_HEN01</strain>
    </source>
</reference>
<comment type="caution">
    <text evidence="2">The sequence shown here is derived from an EMBL/GenBank/DDBJ whole genome shotgun (WGS) entry which is preliminary data.</text>
</comment>
<dbReference type="VEuPathDB" id="ToxoDB:cyc_06883"/>
<proteinExistence type="predicted"/>
<keyword evidence="3" id="KW-1185">Reference proteome</keyword>
<dbReference type="InParanoid" id="A0A1D3D2F1"/>
<feature type="compositionally biased region" description="Low complexity" evidence="1">
    <location>
        <begin position="168"/>
        <end position="193"/>
    </location>
</feature>
<protein>
    <submittedName>
        <fullName evidence="2">Uncharacterized protein</fullName>
    </submittedName>
</protein>
<gene>
    <name evidence="2" type="ORF">cyc_06883</name>
</gene>
<dbReference type="AlphaFoldDB" id="A0A1D3D2F1"/>
<feature type="compositionally biased region" description="Pro residues" evidence="1">
    <location>
        <begin position="157"/>
        <end position="167"/>
    </location>
</feature>
<sequence>MPLFALGSQRPQAASVTPMSTPAGTPMTAAGTPVASVGAPLAAPGGPLTAAGAPLAVGRATLAAPAAAASSGSVCMMPFASPLSVAGAPAGAAATAAPLQMSAVVPPPHPSALTAGALAPLQTPAASLSTSVSSLSLSPMVSAEGVALKASLGGGPLGPPSAAPHAPPAVQLQHSGSLQLGSLPSGSGASLSAQGASQVLPPLAASAATPVPAAAALSAGATPLGGRPPRMQSLSSLQQLASPSRLPLCPLNVGTMTTPGGAPLGAPPCARPLAALGGAGGGTPQQNAFLELLSLGADPAARRRGGNERLGGSLERRCFGRLWQHSCSHKHKPTRRLSRFSCHPCPV</sequence>